<feature type="compositionally biased region" description="Basic and acidic residues" evidence="1">
    <location>
        <begin position="53"/>
        <end position="68"/>
    </location>
</feature>
<gene>
    <name evidence="2" type="ORF">K435DRAFT_807557</name>
</gene>
<keyword evidence="3" id="KW-1185">Reference proteome</keyword>
<dbReference type="AlphaFoldDB" id="A0A4S8L4X3"/>
<dbReference type="EMBL" id="ML179666">
    <property type="protein sequence ID" value="THU83383.1"/>
    <property type="molecule type" value="Genomic_DNA"/>
</dbReference>
<protein>
    <submittedName>
        <fullName evidence="2">Uncharacterized protein</fullName>
    </submittedName>
</protein>
<evidence type="ECO:0000313" key="2">
    <source>
        <dbReference type="EMBL" id="THU83383.1"/>
    </source>
</evidence>
<evidence type="ECO:0000313" key="3">
    <source>
        <dbReference type="Proteomes" id="UP000297245"/>
    </source>
</evidence>
<accession>A0A4S8L4X3</accession>
<evidence type="ECO:0000256" key="1">
    <source>
        <dbReference type="SAM" id="MobiDB-lite"/>
    </source>
</evidence>
<name>A0A4S8L4X3_DENBC</name>
<dbReference type="Proteomes" id="UP000297245">
    <property type="component" value="Unassembled WGS sequence"/>
</dbReference>
<sequence>MSIAEPFQINVSDDLLNWVNDRVKTARTMLQSQETGLVIANSQTPPHVTFSYQKKEVSTSNKERDENKTSPVTRKQQLIDAQKESDCKLAIFLAVKSSVPEVRSKSH</sequence>
<reference evidence="2 3" key="1">
    <citation type="journal article" date="2019" name="Nat. Ecol. Evol.">
        <title>Megaphylogeny resolves global patterns of mushroom evolution.</title>
        <authorList>
            <person name="Varga T."/>
            <person name="Krizsan K."/>
            <person name="Foldi C."/>
            <person name="Dima B."/>
            <person name="Sanchez-Garcia M."/>
            <person name="Sanchez-Ramirez S."/>
            <person name="Szollosi G.J."/>
            <person name="Szarkandi J.G."/>
            <person name="Papp V."/>
            <person name="Albert L."/>
            <person name="Andreopoulos W."/>
            <person name="Angelini C."/>
            <person name="Antonin V."/>
            <person name="Barry K.W."/>
            <person name="Bougher N.L."/>
            <person name="Buchanan P."/>
            <person name="Buyck B."/>
            <person name="Bense V."/>
            <person name="Catcheside P."/>
            <person name="Chovatia M."/>
            <person name="Cooper J."/>
            <person name="Damon W."/>
            <person name="Desjardin D."/>
            <person name="Finy P."/>
            <person name="Geml J."/>
            <person name="Haridas S."/>
            <person name="Hughes K."/>
            <person name="Justo A."/>
            <person name="Karasinski D."/>
            <person name="Kautmanova I."/>
            <person name="Kiss B."/>
            <person name="Kocsube S."/>
            <person name="Kotiranta H."/>
            <person name="LaButti K.M."/>
            <person name="Lechner B.E."/>
            <person name="Liimatainen K."/>
            <person name="Lipzen A."/>
            <person name="Lukacs Z."/>
            <person name="Mihaltcheva S."/>
            <person name="Morgado L.N."/>
            <person name="Niskanen T."/>
            <person name="Noordeloos M.E."/>
            <person name="Ohm R.A."/>
            <person name="Ortiz-Santana B."/>
            <person name="Ovrebo C."/>
            <person name="Racz N."/>
            <person name="Riley R."/>
            <person name="Savchenko A."/>
            <person name="Shiryaev A."/>
            <person name="Soop K."/>
            <person name="Spirin V."/>
            <person name="Szebenyi C."/>
            <person name="Tomsovsky M."/>
            <person name="Tulloss R.E."/>
            <person name="Uehling J."/>
            <person name="Grigoriev I.V."/>
            <person name="Vagvolgyi C."/>
            <person name="Papp T."/>
            <person name="Martin F.M."/>
            <person name="Miettinen O."/>
            <person name="Hibbett D.S."/>
            <person name="Nagy L.G."/>
        </authorList>
    </citation>
    <scope>NUCLEOTIDE SEQUENCE [LARGE SCALE GENOMIC DNA]</scope>
    <source>
        <strain evidence="2 3">CBS 962.96</strain>
    </source>
</reference>
<proteinExistence type="predicted"/>
<organism evidence="2 3">
    <name type="scientific">Dendrothele bispora (strain CBS 962.96)</name>
    <dbReference type="NCBI Taxonomy" id="1314807"/>
    <lineage>
        <taxon>Eukaryota</taxon>
        <taxon>Fungi</taxon>
        <taxon>Dikarya</taxon>
        <taxon>Basidiomycota</taxon>
        <taxon>Agaricomycotina</taxon>
        <taxon>Agaricomycetes</taxon>
        <taxon>Agaricomycetidae</taxon>
        <taxon>Agaricales</taxon>
        <taxon>Agaricales incertae sedis</taxon>
        <taxon>Dendrothele</taxon>
    </lineage>
</organism>
<feature type="region of interest" description="Disordered" evidence="1">
    <location>
        <begin position="51"/>
        <end position="79"/>
    </location>
</feature>